<proteinExistence type="inferred from homology"/>
<sequence>MERDRPIVLITGAGGRLGTAITQALGDEYRVVGLERKCGDLPDCLKVDITSDEAMARAFATLRERYGTRIASVIHLAAYFDFSGEPNPKYREVNVEGTRRLLRGLQDFQVEQFIYSSSMLVHAPTRPGFPLDEDSPLEPKWAYPQSKAESEEVVRTEHGDIPSVILRIAGVYSEEGGIPTLAHQVQRIFERQWMSHLFPGDRSHGQAAVHIDDVATAFRQTVAHRDRLPDESIFLIGEPETDSYASLQEMIGRSLHGQGWLTREIPKTVAAGGAWAQDKLEEIVPDAIDHGIKPFIRPYMVELADDHYELDIRRAREQLEWEPQHHLRDELPKMLESLKRDPVTWYQRNHLPVPPWLSDANELPEHAGPAVAEHETRSRTAHLQTLWAHFANASLGLWLMTSPFIFGLAQHWMEEVEPVAPGGRGLLWSHTWMTASDIITGLLIVIFALFSLSRDKGWARWVTAGLGLWLLFAPLLFWTPSAAAYVNDTLVGSLVILFAVAVPPAPGINVAAWLPRANIPPGWDYNPSGWGQRIPIIFLAFIGLIISRYLAAFQLGHIGGAWDPFFGEGTESIITSYVSEAWPVADAGLGATVYALEIVTGAIGDRRRWRTMPWLVLLFGFLIVPLGGTSLFFIIIQPVWLGTWCTLCLIAAAAMLIQIPYSFDEILATLQFLRERRRKGHSLLRVFFVGDASEGDGMDPSDDFERPAGKVVRNMLLGGVNVPWTLGLSILIGAGLMLTRLMFGTEGAAANSDHIVGALVISFSIMALSEVGRPLRFANVLLGAWAFIGAITLNGYAPFGSVAAAVAGLVLIGLSLPQGRIECRYADWNRWIR</sequence>
<dbReference type="STRING" id="415747.SAMN03097708_02964"/>
<keyword evidence="9" id="KW-0676">Redox-active center</keyword>
<dbReference type="Gene3D" id="3.40.50.720">
    <property type="entry name" value="NAD(P)-binding Rossmann-like Domain"/>
    <property type="match status" value="1"/>
</dbReference>
<keyword evidence="5 10" id="KW-1133">Transmembrane helix</keyword>
<dbReference type="InterPro" id="IPR036291">
    <property type="entry name" value="NAD(P)-bd_dom_sf"/>
</dbReference>
<dbReference type="OrthoDB" id="9801056at2"/>
<accession>A0A1G5QXV4</accession>
<protein>
    <submittedName>
        <fullName evidence="14">Nucleoside-diphosphate-sugar epimerase</fullName>
    </submittedName>
</protein>
<evidence type="ECO:0000256" key="4">
    <source>
        <dbReference type="ARBA" id="ARBA00022719"/>
    </source>
</evidence>
<dbReference type="Gene3D" id="1.20.1440.130">
    <property type="entry name" value="VKOR domain"/>
    <property type="match status" value="1"/>
</dbReference>
<keyword evidence="7 10" id="KW-0472">Membrane</keyword>
<dbReference type="GO" id="GO:0016020">
    <property type="term" value="C:membrane"/>
    <property type="evidence" value="ECO:0007669"/>
    <property type="project" value="UniProtKB-SubCell"/>
</dbReference>
<organism evidence="14 15">
    <name type="scientific">Thiohalomonas denitrificans</name>
    <dbReference type="NCBI Taxonomy" id="415747"/>
    <lineage>
        <taxon>Bacteria</taxon>
        <taxon>Pseudomonadati</taxon>
        <taxon>Pseudomonadota</taxon>
        <taxon>Gammaproteobacteria</taxon>
        <taxon>Thiohalomonadales</taxon>
        <taxon>Thiohalomonadaceae</taxon>
        <taxon>Thiohalomonas</taxon>
    </lineage>
</organism>
<feature type="domain" description="SPW repeat-containing integral membrane" evidence="12">
    <location>
        <begin position="387"/>
        <end position="499"/>
    </location>
</feature>
<evidence type="ECO:0000256" key="1">
    <source>
        <dbReference type="ARBA" id="ARBA00004141"/>
    </source>
</evidence>
<dbReference type="PANTHER" id="PTHR43245">
    <property type="entry name" value="BIFUNCTIONAL POLYMYXIN RESISTANCE PROTEIN ARNA"/>
    <property type="match status" value="1"/>
</dbReference>
<keyword evidence="4" id="KW-0874">Quinone</keyword>
<dbReference type="InterPro" id="IPR038354">
    <property type="entry name" value="VKOR_sf"/>
</dbReference>
<evidence type="ECO:0000313" key="14">
    <source>
        <dbReference type="EMBL" id="SCZ66428.1"/>
    </source>
</evidence>
<keyword evidence="15" id="KW-1185">Reference proteome</keyword>
<feature type="domain" description="Vitamin K epoxide reductase" evidence="13">
    <location>
        <begin position="535"/>
        <end position="662"/>
    </location>
</feature>
<gene>
    <name evidence="14" type="ORF">SAMN03097708_02964</name>
</gene>
<dbReference type="RefSeq" id="WP_092998721.1">
    <property type="nucleotide sequence ID" value="NZ_FMWD01000011.1"/>
</dbReference>
<dbReference type="GO" id="GO:0016491">
    <property type="term" value="F:oxidoreductase activity"/>
    <property type="evidence" value="ECO:0007669"/>
    <property type="project" value="UniProtKB-KW"/>
</dbReference>
<feature type="domain" description="NAD-dependent epimerase/dehydratase" evidence="11">
    <location>
        <begin position="8"/>
        <end position="237"/>
    </location>
</feature>
<feature type="transmembrane region" description="Helical" evidence="10">
    <location>
        <begin position="614"/>
        <end position="635"/>
    </location>
</feature>
<dbReference type="InterPro" id="IPR001509">
    <property type="entry name" value="Epimerase_deHydtase"/>
</dbReference>
<dbReference type="Pfam" id="PF01370">
    <property type="entry name" value="Epimerase"/>
    <property type="match status" value="1"/>
</dbReference>
<dbReference type="EMBL" id="FMWD01000011">
    <property type="protein sequence ID" value="SCZ66428.1"/>
    <property type="molecule type" value="Genomic_DNA"/>
</dbReference>
<evidence type="ECO:0000313" key="15">
    <source>
        <dbReference type="Proteomes" id="UP000199648"/>
    </source>
</evidence>
<dbReference type="AlphaFoldDB" id="A0A1G5QXV4"/>
<keyword evidence="8" id="KW-1015">Disulfide bond</keyword>
<feature type="transmembrane region" description="Helical" evidence="10">
    <location>
        <begin position="458"/>
        <end position="478"/>
    </location>
</feature>
<dbReference type="Pfam" id="PF03779">
    <property type="entry name" value="SPW"/>
    <property type="match status" value="1"/>
</dbReference>
<evidence type="ECO:0000256" key="8">
    <source>
        <dbReference type="ARBA" id="ARBA00023157"/>
    </source>
</evidence>
<feature type="transmembrane region" description="Helical" evidence="10">
    <location>
        <begin position="722"/>
        <end position="743"/>
    </location>
</feature>
<feature type="transmembrane region" description="Helical" evidence="10">
    <location>
        <begin position="799"/>
        <end position="816"/>
    </location>
</feature>
<dbReference type="Proteomes" id="UP000199648">
    <property type="component" value="Unassembled WGS sequence"/>
</dbReference>
<evidence type="ECO:0000259" key="12">
    <source>
        <dbReference type="Pfam" id="PF03779"/>
    </source>
</evidence>
<feature type="transmembrane region" description="Helical" evidence="10">
    <location>
        <begin position="490"/>
        <end position="514"/>
    </location>
</feature>
<feature type="transmembrane region" description="Helical" evidence="10">
    <location>
        <begin position="775"/>
        <end position="793"/>
    </location>
</feature>
<dbReference type="InterPro" id="IPR005530">
    <property type="entry name" value="SPW"/>
</dbReference>
<keyword evidence="6" id="KW-0560">Oxidoreductase</keyword>
<evidence type="ECO:0000256" key="10">
    <source>
        <dbReference type="SAM" id="Phobius"/>
    </source>
</evidence>
<evidence type="ECO:0000256" key="3">
    <source>
        <dbReference type="ARBA" id="ARBA00022692"/>
    </source>
</evidence>
<evidence type="ECO:0000256" key="9">
    <source>
        <dbReference type="ARBA" id="ARBA00023284"/>
    </source>
</evidence>
<reference evidence="14 15" key="1">
    <citation type="submission" date="2016-10" db="EMBL/GenBank/DDBJ databases">
        <authorList>
            <person name="de Groot N.N."/>
        </authorList>
    </citation>
    <scope>NUCLEOTIDE SEQUENCE [LARGE SCALE GENOMIC DNA]</scope>
    <source>
        <strain evidence="14 15">HLD2</strain>
    </source>
</reference>
<comment type="similarity">
    <text evidence="2">Belongs to the VKOR family.</text>
</comment>
<dbReference type="Pfam" id="PF07884">
    <property type="entry name" value="VKOR"/>
    <property type="match status" value="1"/>
</dbReference>
<name>A0A1G5QXV4_9GAMM</name>
<comment type="subcellular location">
    <subcellularLocation>
        <location evidence="1">Membrane</location>
        <topology evidence="1">Multi-pass membrane protein</topology>
    </subcellularLocation>
</comment>
<feature type="transmembrane region" description="Helical" evidence="10">
    <location>
        <begin position="749"/>
        <end position="768"/>
    </location>
</feature>
<feature type="transmembrane region" description="Helical" evidence="10">
    <location>
        <begin position="534"/>
        <end position="551"/>
    </location>
</feature>
<dbReference type="InterPro" id="IPR050177">
    <property type="entry name" value="Lipid_A_modif_metabolic_enz"/>
</dbReference>
<dbReference type="InterPro" id="IPR012932">
    <property type="entry name" value="VKOR"/>
</dbReference>
<evidence type="ECO:0000256" key="6">
    <source>
        <dbReference type="ARBA" id="ARBA00023002"/>
    </source>
</evidence>
<feature type="transmembrane region" description="Helical" evidence="10">
    <location>
        <begin position="430"/>
        <end position="452"/>
    </location>
</feature>
<keyword evidence="3 10" id="KW-0812">Transmembrane</keyword>
<evidence type="ECO:0000259" key="11">
    <source>
        <dbReference type="Pfam" id="PF01370"/>
    </source>
</evidence>
<evidence type="ECO:0000256" key="2">
    <source>
        <dbReference type="ARBA" id="ARBA00006214"/>
    </source>
</evidence>
<dbReference type="GO" id="GO:0048038">
    <property type="term" value="F:quinone binding"/>
    <property type="evidence" value="ECO:0007669"/>
    <property type="project" value="UniProtKB-KW"/>
</dbReference>
<dbReference type="CDD" id="cd12919">
    <property type="entry name" value="VKOR_2"/>
    <property type="match status" value="1"/>
</dbReference>
<evidence type="ECO:0000256" key="5">
    <source>
        <dbReference type="ARBA" id="ARBA00022989"/>
    </source>
</evidence>
<feature type="transmembrane region" description="Helical" evidence="10">
    <location>
        <begin position="641"/>
        <end position="663"/>
    </location>
</feature>
<evidence type="ECO:0000256" key="7">
    <source>
        <dbReference type="ARBA" id="ARBA00023136"/>
    </source>
</evidence>
<feature type="transmembrane region" description="Helical" evidence="10">
    <location>
        <begin position="386"/>
        <end position="409"/>
    </location>
</feature>
<dbReference type="SUPFAM" id="SSF51735">
    <property type="entry name" value="NAD(P)-binding Rossmann-fold domains"/>
    <property type="match status" value="1"/>
</dbReference>
<evidence type="ECO:0000259" key="13">
    <source>
        <dbReference type="Pfam" id="PF07884"/>
    </source>
</evidence>